<dbReference type="InterPro" id="IPR004701">
    <property type="entry name" value="PTS_EIIA_man-typ"/>
</dbReference>
<dbReference type="InterPro" id="IPR036662">
    <property type="entry name" value="PTS_EIIA_man-typ_sf"/>
</dbReference>
<dbReference type="RefSeq" id="WP_313794661.1">
    <property type="nucleotide sequence ID" value="NZ_CP102453.1"/>
</dbReference>
<dbReference type="InterPro" id="IPR051471">
    <property type="entry name" value="Bacterial_PTS_sugar_comp"/>
</dbReference>
<evidence type="ECO:0000313" key="4">
    <source>
        <dbReference type="Proteomes" id="UP001315967"/>
    </source>
</evidence>
<dbReference type="Pfam" id="PF03610">
    <property type="entry name" value="EIIA-man"/>
    <property type="match status" value="1"/>
</dbReference>
<feature type="domain" description="PTS EIIA type-4" evidence="2">
    <location>
        <begin position="1"/>
        <end position="120"/>
    </location>
</feature>
<dbReference type="PANTHER" id="PTHR33799:SF1">
    <property type="entry name" value="PTS SYSTEM MANNOSE-SPECIFIC EIIAB COMPONENT-RELATED"/>
    <property type="match status" value="1"/>
</dbReference>
<dbReference type="Gene3D" id="3.40.50.510">
    <property type="entry name" value="Phosphotransferase system, mannose-type IIA component"/>
    <property type="match status" value="1"/>
</dbReference>
<organism evidence="3 4">
    <name type="scientific">Fundicoccus culcitae</name>
    <dbReference type="NCBI Taxonomy" id="2969821"/>
    <lineage>
        <taxon>Bacteria</taxon>
        <taxon>Bacillati</taxon>
        <taxon>Bacillota</taxon>
        <taxon>Bacilli</taxon>
        <taxon>Lactobacillales</taxon>
        <taxon>Aerococcaceae</taxon>
        <taxon>Fundicoccus</taxon>
    </lineage>
</organism>
<dbReference type="PROSITE" id="PS51096">
    <property type="entry name" value="PTS_EIIA_TYPE_4"/>
    <property type="match status" value="1"/>
</dbReference>
<name>A0ABY5P8U1_9LACT</name>
<keyword evidence="4" id="KW-1185">Reference proteome</keyword>
<keyword evidence="1" id="KW-0808">Transferase</keyword>
<dbReference type="SUPFAM" id="SSF53062">
    <property type="entry name" value="PTS system fructose IIA component-like"/>
    <property type="match status" value="1"/>
</dbReference>
<dbReference type="Proteomes" id="UP001315967">
    <property type="component" value="Chromosome"/>
</dbReference>
<protein>
    <recommendedName>
        <fullName evidence="2">PTS EIIA type-4 domain-containing protein</fullName>
    </recommendedName>
</protein>
<gene>
    <name evidence="3" type="ORF">NRE15_05870</name>
</gene>
<reference evidence="3 4" key="1">
    <citation type="submission" date="2022-08" db="EMBL/GenBank/DDBJ databases">
        <title>Aerococcaceae sp. nov isolated from spoiled eye mask.</title>
        <authorList>
            <person name="Zhou G."/>
            <person name="Xie X.-B."/>
            <person name="Shi Q.-S."/>
            <person name="Wang Y.-S."/>
            <person name="Wen X."/>
            <person name="Peng H."/>
            <person name="Yang X.-J."/>
            <person name="Tao H.-B."/>
            <person name="Huang X.-M."/>
        </authorList>
    </citation>
    <scope>NUCLEOTIDE SEQUENCE [LARGE SCALE GENOMIC DNA]</scope>
    <source>
        <strain evidence="4">DM20194951</strain>
    </source>
</reference>
<dbReference type="EMBL" id="CP102453">
    <property type="protein sequence ID" value="UUX35168.1"/>
    <property type="molecule type" value="Genomic_DNA"/>
</dbReference>
<evidence type="ECO:0000259" key="2">
    <source>
        <dbReference type="PROSITE" id="PS51096"/>
    </source>
</evidence>
<proteinExistence type="predicted"/>
<accession>A0ABY5P8U1</accession>
<evidence type="ECO:0000313" key="3">
    <source>
        <dbReference type="EMBL" id="UUX35168.1"/>
    </source>
</evidence>
<sequence>MLKLFLASHGRLASGMESSVNVLLGGVSNLTIFDAYLDEKNIHEVLNSFFENINEEDQVIMLSDLLGGSVNQVMYTYLNKKNTKLISGINLAILLELCMYENPIDDEKILSIINEGKNSIQLINNSTEFSEIEDDFF</sequence>
<dbReference type="PANTHER" id="PTHR33799">
    <property type="entry name" value="PTS PERMEASE-RELATED-RELATED"/>
    <property type="match status" value="1"/>
</dbReference>
<evidence type="ECO:0000256" key="1">
    <source>
        <dbReference type="ARBA" id="ARBA00022679"/>
    </source>
</evidence>